<keyword evidence="20" id="KW-1185">Reference proteome</keyword>
<dbReference type="InterPro" id="IPR011118">
    <property type="entry name" value="Tannase/feruloyl_esterase"/>
</dbReference>
<protein>
    <recommendedName>
        <fullName evidence="16">Carboxylic ester hydrolase</fullName>
        <ecNumber evidence="16">3.1.1.-</ecNumber>
    </recommendedName>
</protein>
<dbReference type="VEuPathDB" id="FungiDB:CH63R_03884"/>
<proteinExistence type="inferred from homology"/>
<comment type="catalytic activity">
    <reaction evidence="14">
        <text>feruloyl-polysaccharide + H2O = ferulate + polysaccharide.</text>
        <dbReference type="EC" id="3.1.1.73"/>
    </reaction>
</comment>
<evidence type="ECO:0000256" key="1">
    <source>
        <dbReference type="ARBA" id="ARBA00004141"/>
    </source>
</evidence>
<evidence type="ECO:0000256" key="10">
    <source>
        <dbReference type="ARBA" id="ARBA00022837"/>
    </source>
</evidence>
<evidence type="ECO:0000256" key="3">
    <source>
        <dbReference type="ARBA" id="ARBA00022487"/>
    </source>
</evidence>
<evidence type="ECO:0000256" key="17">
    <source>
        <dbReference type="SAM" id="MobiDB-lite"/>
    </source>
</evidence>
<evidence type="ECO:0000256" key="7">
    <source>
        <dbReference type="ARBA" id="ARBA00022729"/>
    </source>
</evidence>
<dbReference type="GO" id="GO:0016020">
    <property type="term" value="C:membrane"/>
    <property type="evidence" value="ECO:0007669"/>
    <property type="project" value="UniProtKB-SubCell"/>
</dbReference>
<feature type="transmembrane region" description="Helical" evidence="18">
    <location>
        <begin position="831"/>
        <end position="851"/>
    </location>
</feature>
<dbReference type="OrthoDB" id="3039123at2759"/>
<keyword evidence="4" id="KW-0624">Polysaccharide degradation</keyword>
<keyword evidence="4" id="KW-0858">Xylan degradation</keyword>
<keyword evidence="7 16" id="KW-0732">Signal</keyword>
<accession>A0A1B7YIE6</accession>
<feature type="transmembrane region" description="Helical" evidence="18">
    <location>
        <begin position="922"/>
        <end position="943"/>
    </location>
</feature>
<dbReference type="InterPro" id="IPR029058">
    <property type="entry name" value="AB_hydrolase_fold"/>
</dbReference>
<dbReference type="SUPFAM" id="SSF53474">
    <property type="entry name" value="alpha/beta-Hydrolases"/>
    <property type="match status" value="1"/>
</dbReference>
<sequence length="1027" mass="112865">MLPLLLLGALAPNVQAVALSNSNTTFEQQCSSFATSLKISGANATAVEYVPAGTTLQFPNADPSCGRASQTATANLCRVTARIATSPRSGIKFEAWLPEDWTGRFLSTGNGGLGGCIQYEDLDYATSLGFAAVATNNGHDGMSGAPFLNNPDVIEDFSYRALTTGVVVGKDVTKSFYSKPYTKSYYLGCSTGGRQGFKQAQAFPENFDGIVAGAPAFSFNNLTSWSCHFLPLTGQQGADTFIPMSMWPAIHDDILDQCDELDGAKDGFLEAPDLCDYKPESLLCGVGSNQTDGCLTQKQVETLRAIYSPLLDASGDLVYPRMQPGAELTGAPQTYFTGQPFGAADWFKYAIYNDSNWDPATVTSEDYVRSSSLNLFNIETWDGDLSPFEQRGGKILHYHGLVDGTISSDNSPRYYEHVAQTMGRKPAELDEFYRFFRISGLAHCSGGTGAVYIGNQARNAAGLEPEENVLMAMVRWVEEGVAPEHVTGTAFVNNTVSAGVDYKRRHCRWPTRNVFKGPGDFRDENNWDRDVAEGSLWLDPELSKLDFKARDNPPHTRDTETRRHITKKLAAANTGYLPEHIFEPHPTHPATLSLACFCVETMAEAQKDLESQRKPSDERTPLLGTPAEYEANQQEARDRSGHANDDQDREDAEQVPLIAPQDGEETKKRTTGWWLWRAFWAVLAIFFLAIFIKGWVDAKDTNFDLKAALKRALGGGLSGAAAMVLQVLTLMPIRTIMNYQYRFGSGFREAISVLYQDGGVRRYYQGIGPALIQGTSQQVVFRRGGVVPGYDFQSVIRLTDETIGPVSRFGDTAANAGILALLESNSFLNQLPTLIKTIFASLCAAAFRMILTPIDTLKTTLQAQGAKGTAILRQRVKTHGVGSLWWGAFATAAATFVGHYPWFATYNYLSANIPEPEKGQIFLWLLRLAFIGFCASVISDSVSNSLRVVKTYRQVNDTQVSYCQFLRPALSLRSSAKAAKIVIQRDGFLGFLGRGLKTRILANGLQGILFSILWKLFLDLWEKKTQS</sequence>
<dbReference type="KEGG" id="chig:CH63R_03884"/>
<dbReference type="EC" id="3.1.1.-" evidence="16"/>
<dbReference type="SUPFAM" id="SSF103506">
    <property type="entry name" value="Mitochondrial carrier"/>
    <property type="match status" value="1"/>
</dbReference>
<keyword evidence="4" id="KW-0119">Carbohydrate metabolism</keyword>
<evidence type="ECO:0000256" key="9">
    <source>
        <dbReference type="ARBA" id="ARBA00022801"/>
    </source>
</evidence>
<dbReference type="InterPro" id="IPR018108">
    <property type="entry name" value="MCP_transmembrane"/>
</dbReference>
<keyword evidence="3" id="KW-0719">Serine esterase</keyword>
<dbReference type="Pfam" id="PF00153">
    <property type="entry name" value="Mito_carr"/>
    <property type="match status" value="1"/>
</dbReference>
<feature type="compositionally biased region" description="Basic and acidic residues" evidence="17">
    <location>
        <begin position="635"/>
        <end position="646"/>
    </location>
</feature>
<comment type="similarity">
    <text evidence="2 16">Belongs to the tannase family.</text>
</comment>
<evidence type="ECO:0000256" key="14">
    <source>
        <dbReference type="ARBA" id="ARBA00034075"/>
    </source>
</evidence>
<dbReference type="PANTHER" id="PTHR33938:SF15">
    <property type="entry name" value="FERULOYL ESTERASE B-RELATED"/>
    <property type="match status" value="1"/>
</dbReference>
<dbReference type="RefSeq" id="XP_018160105.1">
    <property type="nucleotide sequence ID" value="XM_018298859.1"/>
</dbReference>
<evidence type="ECO:0000256" key="16">
    <source>
        <dbReference type="RuleBase" id="RU361238"/>
    </source>
</evidence>
<dbReference type="Proteomes" id="UP000092177">
    <property type="component" value="Chromosome 3"/>
</dbReference>
<keyword evidence="8" id="KW-0999">Mitochondrion inner membrane</keyword>
<evidence type="ECO:0000256" key="2">
    <source>
        <dbReference type="ARBA" id="ARBA00006249"/>
    </source>
</evidence>
<evidence type="ECO:0000256" key="15">
    <source>
        <dbReference type="PROSITE-ProRule" id="PRU00282"/>
    </source>
</evidence>
<feature type="signal peptide" evidence="16">
    <location>
        <begin position="1"/>
        <end position="16"/>
    </location>
</feature>
<feature type="transmembrane region" description="Helical" evidence="18">
    <location>
        <begin position="883"/>
        <end position="902"/>
    </location>
</feature>
<evidence type="ECO:0000256" key="13">
    <source>
        <dbReference type="ARBA" id="ARBA00023157"/>
    </source>
</evidence>
<evidence type="ECO:0000313" key="19">
    <source>
        <dbReference type="EMBL" id="OBR11588.1"/>
    </source>
</evidence>
<comment type="subcellular location">
    <subcellularLocation>
        <location evidence="1">Membrane</location>
        <topology evidence="1">Multi-pass membrane protein</topology>
    </subcellularLocation>
</comment>
<dbReference type="GO" id="GO:0030600">
    <property type="term" value="F:feruloyl esterase activity"/>
    <property type="evidence" value="ECO:0007669"/>
    <property type="project" value="UniProtKB-EC"/>
</dbReference>
<comment type="caution">
    <text evidence="19">The sequence shown here is derived from an EMBL/GenBank/DDBJ whole genome shotgun (WGS) entry which is preliminary data.</text>
</comment>
<feature type="region of interest" description="Disordered" evidence="17">
    <location>
        <begin position="607"/>
        <end position="656"/>
    </location>
</feature>
<dbReference type="InterPro" id="IPR023395">
    <property type="entry name" value="MCP_dom_sf"/>
</dbReference>
<dbReference type="AlphaFoldDB" id="A0A1B7YIE6"/>
<dbReference type="GO" id="GO:0046872">
    <property type="term" value="F:metal ion binding"/>
    <property type="evidence" value="ECO:0007669"/>
    <property type="project" value="UniProtKB-KW"/>
</dbReference>
<gene>
    <name evidence="19" type="ORF">CH63R_03884</name>
</gene>
<evidence type="ECO:0000256" key="5">
    <source>
        <dbReference type="ARBA" id="ARBA00022692"/>
    </source>
</evidence>
<keyword evidence="6" id="KW-0479">Metal-binding</keyword>
<evidence type="ECO:0000256" key="4">
    <source>
        <dbReference type="ARBA" id="ARBA00022651"/>
    </source>
</evidence>
<feature type="transmembrane region" description="Helical" evidence="18">
    <location>
        <begin position="712"/>
        <end position="733"/>
    </location>
</feature>
<keyword evidence="10" id="KW-0106">Calcium</keyword>
<keyword evidence="11 18" id="KW-1133">Transmembrane helix</keyword>
<evidence type="ECO:0000256" key="18">
    <source>
        <dbReference type="SAM" id="Phobius"/>
    </source>
</evidence>
<reference evidence="20" key="1">
    <citation type="journal article" date="2017" name="BMC Genomics">
        <title>Gapless genome assembly of Colletotrichum higginsianum reveals chromosome structure and association of transposable elements with secondary metabolite gene clusters.</title>
        <authorList>
            <person name="Dallery J.-F."/>
            <person name="Lapalu N."/>
            <person name="Zampounis A."/>
            <person name="Pigne S."/>
            <person name="Luyten I."/>
            <person name="Amselem J."/>
            <person name="Wittenberg A.H.J."/>
            <person name="Zhou S."/>
            <person name="de Queiroz M.V."/>
            <person name="Robin G.P."/>
            <person name="Auger A."/>
            <person name="Hainaut M."/>
            <person name="Henrissat B."/>
            <person name="Kim K.-T."/>
            <person name="Lee Y.-H."/>
            <person name="Lespinet O."/>
            <person name="Schwartz D.C."/>
            <person name="Thon M.R."/>
            <person name="O'Connell R.J."/>
        </authorList>
    </citation>
    <scope>NUCLEOTIDE SEQUENCE [LARGE SCALE GENOMIC DNA]</scope>
    <source>
        <strain evidence="20">IMI 349063</strain>
    </source>
</reference>
<dbReference type="PANTHER" id="PTHR33938">
    <property type="entry name" value="FERULOYL ESTERASE B-RELATED"/>
    <property type="match status" value="1"/>
</dbReference>
<dbReference type="PROSITE" id="PS50920">
    <property type="entry name" value="SOLCAR"/>
    <property type="match status" value="1"/>
</dbReference>
<dbReference type="Pfam" id="PF07519">
    <property type="entry name" value="Tannase"/>
    <property type="match status" value="1"/>
</dbReference>
<evidence type="ECO:0000313" key="20">
    <source>
        <dbReference type="Proteomes" id="UP000092177"/>
    </source>
</evidence>
<feature type="repeat" description="Solcar" evidence="15">
    <location>
        <begin position="832"/>
        <end position="912"/>
    </location>
</feature>
<keyword evidence="13" id="KW-1015">Disulfide bond</keyword>
<dbReference type="GO" id="GO:0045493">
    <property type="term" value="P:xylan catabolic process"/>
    <property type="evidence" value="ECO:0007669"/>
    <property type="project" value="UniProtKB-KW"/>
</dbReference>
<evidence type="ECO:0000256" key="6">
    <source>
        <dbReference type="ARBA" id="ARBA00022723"/>
    </source>
</evidence>
<feature type="transmembrane region" description="Helical" evidence="18">
    <location>
        <begin position="673"/>
        <end position="692"/>
    </location>
</feature>
<dbReference type="Gene3D" id="1.50.40.10">
    <property type="entry name" value="Mitochondrial carrier domain"/>
    <property type="match status" value="1"/>
</dbReference>
<dbReference type="EMBL" id="LTAN01000003">
    <property type="protein sequence ID" value="OBR11588.1"/>
    <property type="molecule type" value="Genomic_DNA"/>
</dbReference>
<keyword evidence="8" id="KW-0496">Mitochondrion</keyword>
<keyword evidence="9 16" id="KW-0378">Hydrolase</keyword>
<evidence type="ECO:0000256" key="11">
    <source>
        <dbReference type="ARBA" id="ARBA00022989"/>
    </source>
</evidence>
<feature type="chain" id="PRO_5008447774" description="Carboxylic ester hydrolase" evidence="16">
    <location>
        <begin position="17"/>
        <end position="1027"/>
    </location>
</feature>
<evidence type="ECO:0000256" key="8">
    <source>
        <dbReference type="ARBA" id="ARBA00022792"/>
    </source>
</evidence>
<evidence type="ECO:0000256" key="12">
    <source>
        <dbReference type="ARBA" id="ARBA00023136"/>
    </source>
</evidence>
<organism evidence="19 20">
    <name type="scientific">Colletotrichum higginsianum (strain IMI 349063)</name>
    <name type="common">Crucifer anthracnose fungus</name>
    <dbReference type="NCBI Taxonomy" id="759273"/>
    <lineage>
        <taxon>Eukaryota</taxon>
        <taxon>Fungi</taxon>
        <taxon>Dikarya</taxon>
        <taxon>Ascomycota</taxon>
        <taxon>Pezizomycotina</taxon>
        <taxon>Sordariomycetes</taxon>
        <taxon>Hypocreomycetidae</taxon>
        <taxon>Glomerellales</taxon>
        <taxon>Glomerellaceae</taxon>
        <taxon>Colletotrichum</taxon>
        <taxon>Colletotrichum destructivum species complex</taxon>
    </lineage>
</organism>
<keyword evidence="12 15" id="KW-0472">Membrane</keyword>
<dbReference type="GeneID" id="28862966"/>
<feature type="compositionally biased region" description="Basic and acidic residues" evidence="17">
    <location>
        <begin position="607"/>
        <end position="620"/>
    </location>
</feature>
<keyword evidence="5 15" id="KW-0812">Transmembrane</keyword>
<name>A0A1B7YIE6_COLHI</name>